<name>A0ABX6P397_9BURK</name>
<dbReference type="EMBL" id="CP053418">
    <property type="protein sequence ID" value="QJW84519.1"/>
    <property type="molecule type" value="Genomic_DNA"/>
</dbReference>
<keyword evidence="2" id="KW-1185">Reference proteome</keyword>
<dbReference type="Proteomes" id="UP000500826">
    <property type="component" value="Chromosome"/>
</dbReference>
<proteinExistence type="predicted"/>
<protein>
    <submittedName>
        <fullName evidence="1">Uncharacterized protein</fullName>
    </submittedName>
</protein>
<evidence type="ECO:0000313" key="2">
    <source>
        <dbReference type="Proteomes" id="UP000500826"/>
    </source>
</evidence>
<gene>
    <name evidence="1" type="ORF">HK414_14835</name>
</gene>
<accession>A0ABX6P397</accession>
<reference evidence="1 2" key="2">
    <citation type="submission" date="2020-05" db="EMBL/GenBank/DDBJ databases">
        <authorList>
            <person name="Khan S.A."/>
            <person name="Jeon C.O."/>
            <person name="Chun B.H."/>
        </authorList>
    </citation>
    <scope>NUCLEOTIDE SEQUENCE [LARGE SCALE GENOMIC DNA]</scope>
    <source>
        <strain evidence="1 2">H242</strain>
    </source>
</reference>
<evidence type="ECO:0000313" key="1">
    <source>
        <dbReference type="EMBL" id="QJW84519.1"/>
    </source>
</evidence>
<reference evidence="1 2" key="1">
    <citation type="submission" date="2020-05" db="EMBL/GenBank/DDBJ databases">
        <title>Ramlibacter rhizophilus sp. nov., isolated from rhizosphere soil of national flower Mugunghwa from South Korea.</title>
        <authorList>
            <person name="Zheng-Fei Y."/>
            <person name="Huan T."/>
        </authorList>
    </citation>
    <scope>NUCLEOTIDE SEQUENCE [LARGE SCALE GENOMIC DNA]</scope>
    <source>
        <strain evidence="1 2">H242</strain>
    </source>
</reference>
<organism evidence="1 2">
    <name type="scientific">Ramlibacter terrae</name>
    <dbReference type="NCBI Taxonomy" id="2732511"/>
    <lineage>
        <taxon>Bacteria</taxon>
        <taxon>Pseudomonadati</taxon>
        <taxon>Pseudomonadota</taxon>
        <taxon>Betaproteobacteria</taxon>
        <taxon>Burkholderiales</taxon>
        <taxon>Comamonadaceae</taxon>
        <taxon>Ramlibacter</taxon>
    </lineage>
</organism>
<sequence length="187" mass="19970">MLTAPNQALEVHGFLRDRLALLAKLGPGAPRARPLRVRPVPPGTAHRLRRLRLVGLGRRGGLPVAARAGQPAPGFAELGYLQGRGDRAGFFAFLQPGALHAPGMKRLLATFLVESVACLRDFKPSYSVVMLHAAAPGARMAVLARLLDDFHAAMLSGDALAHWRFAAASSACSCNACWRWAAARTCC</sequence>